<dbReference type="PROSITE" id="PS50125">
    <property type="entry name" value="GUANYLATE_CYCLASE_2"/>
    <property type="match status" value="2"/>
</dbReference>
<feature type="region of interest" description="Disordered" evidence="1">
    <location>
        <begin position="1384"/>
        <end position="1411"/>
    </location>
</feature>
<dbReference type="InterPro" id="IPR001054">
    <property type="entry name" value="A/G_cyclase"/>
</dbReference>
<evidence type="ECO:0000256" key="1">
    <source>
        <dbReference type="SAM" id="MobiDB-lite"/>
    </source>
</evidence>
<dbReference type="PANTHER" id="PTHR43081:SF1">
    <property type="entry name" value="ADENYLATE CYCLASE, TERMINAL-DIFFERENTIATION SPECIFIC"/>
    <property type="match status" value="1"/>
</dbReference>
<accession>A0A2K3D9N4</accession>
<dbReference type="ExpressionAtlas" id="A0A2K3D9N4">
    <property type="expression patterns" value="baseline and differential"/>
</dbReference>
<evidence type="ECO:0000313" key="4">
    <source>
        <dbReference type="EMBL" id="PNW77233.1"/>
    </source>
</evidence>
<dbReference type="KEGG" id="cre:CHLRE_10g427900v5"/>
<feature type="domain" description="Guanylate cyclase" evidence="3">
    <location>
        <begin position="692"/>
        <end position="750"/>
    </location>
</feature>
<evidence type="ECO:0000259" key="3">
    <source>
        <dbReference type="PROSITE" id="PS50125"/>
    </source>
</evidence>
<sequence>MKQIKTKRGLDNTEYFTVTWLRFPAWFNGLGWIDLQELQGDPATAGIAEGAVFDRPDGLPALATFSSAGSFKDYLVMNEDRYSIISADISGVPLSNAWMRAKTGTFQQLAPGYVASLAENVCVNDTEPRGLLHPRTYLAMYYRAEALAALAAGGYVPSAAPPDDWEQLIALLEAHRLANSSRSSSSGGSSSSLPKYGLCITTHPDCGRLGDVWAALAASILQTQGTEQGYLYDLAEPPPAATPMANSTGWVHATGLLRRMLAYNAPEPGVREHRECTDISSHFLSGDCMITFEWDVSVLRLRVAALRPPAAQLLVASLPGSRTVMDRRAGSSTSGQLVTCDWELCGVSANHDLLYMPGPTHPGGGGSAGADGASASTAAAALTVASGGSGTDQQVLCDPSEAKAFEAAEAKAVRAGPGQGPAADAAVSWALLNRAPYSVMVQHFVRYQASTVGDTTSPARRFEALGEAVDTLVARVAILRGGVMAAARRRVGFPLANESTGITGNPHSYMRARWWELLRRPFDVQPYLSLGLGNDTMQSYMAVLLHGTHSPNAAGDVTSPILVNFAKWALSQAAYVLEPPAGEQAVANATAEVMRIMDMMEQAFGADLLRSTYEDAVNAPVWTPPVATAHGSAGGQGGELIGHGALAGLLVGLITAVLLSVLTLVFVALRLRRRNRDLLGRVRAPRAGVDTTLLISDIQNSTRLWEELSVTTMDAALKMHHATFRKLIPAHDGYESATEGDSFIIAFPCPASALAFATACQLALLHQDWPQELLQHPDGAVVAVEARGGDALELLTGASMAATMALAQGNETPKQSENGLLAADSGILPPLAGQLAGGRSQGPRWMLRSLDLPPNIEREPLPLPASVLSTTTRSRRNLGLDEPVAEVSSAQAAPSLALMQLDPTAAAAAAEWAPVAAARSARARWSLSNTPLVETVNTAARASSCNTGDGGAAGASGLSASGSDAVMDAALVVARASSRQITMLQASAAMDVGTPRAGADSMSGLPTGSTTTIMVRATFAGTGLSVSQPGVTPLYGQPTVVDDVPGPSSQPGGGQSYAGAGILAQSMPAASRPHSLKGTGFAAGGLLRAGGGGFTGYPAAPNSFGAAAGDNAPSLQQQPLQQLRRVLASPSRPSSAAHMQPPSAPRPPSPWPGGGSGHTAPGATAGEQSCRLEADSTPSTSTTWGQALAAAFPVASGTAMAAAASRRGKRRLSSAAQLAMGFLSGGGAGTGTLGSNVVAYRGLRVRMGIHTSLAPSACILTFNRVNSTYHYSGTLAETAKLVSDAANGGLVVLSAQAFTRLRNTGNSAAAAKADAVVIYAGHCVLEDEAQGYAAAASGQSPTGAASETNGAGKGNFERMTEGQVGLVLDVSHVQFMRMAKSTVQDAGPAPASRGGKKLVAARPSLPPDTAGTVTTGAAGSGDVPLFVAVPASLLCRLAHTPPLRTLRQVQLGSLAAPTGSVTIAFMKVVGASTLLTELPGPASRALDQFQRLACGLLMGAEETTEHGAALDFRGRSGGYLVEGGDGLVLAAFGSPLAAVEWALDTVEALRELVWEEELLAHEMCEEVLTAGPAPAVSAVAAAPAKPRAVSGGGRSITAALSPLPSSLAHAPGCSTPAGQQAQPVIAGMQARWRSLERGLRVKVGLDVGPVTYSLTESSGRLSYRGRVMNRAARIAGTASPGQVLCSGAVWAACEAGMTAVPLPGSSQLVGVSLGKVALKGITSPVEIFQCQREGC</sequence>
<evidence type="ECO:0000256" key="2">
    <source>
        <dbReference type="SAM" id="Phobius"/>
    </source>
</evidence>
<proteinExistence type="predicted"/>
<dbReference type="GO" id="GO:0006171">
    <property type="term" value="P:cAMP biosynthetic process"/>
    <property type="evidence" value="ECO:0000318"/>
    <property type="project" value="GO_Central"/>
</dbReference>
<keyword evidence="2" id="KW-0472">Membrane</keyword>
<dbReference type="OrthoDB" id="544542at2759"/>
<dbReference type="PANTHER" id="PTHR43081">
    <property type="entry name" value="ADENYLATE CYCLASE, TERMINAL-DIFFERENTIATION SPECIFIC-RELATED"/>
    <property type="match status" value="1"/>
</dbReference>
<dbReference type="SUPFAM" id="SSF55073">
    <property type="entry name" value="Nucleotide cyclase"/>
    <property type="match status" value="2"/>
</dbReference>
<name>A0A2K3D9N4_CHLRE</name>
<gene>
    <name evidence="4" type="ORF">CHLRE_10g427900v5</name>
</gene>
<protein>
    <recommendedName>
        <fullName evidence="3">Guanylate cyclase domain-containing protein</fullName>
    </recommendedName>
</protein>
<dbReference type="GO" id="GO:0004016">
    <property type="term" value="F:adenylate cyclase activity"/>
    <property type="evidence" value="ECO:0000318"/>
    <property type="project" value="GO_Central"/>
</dbReference>
<dbReference type="Pfam" id="PF00211">
    <property type="entry name" value="Guanylate_cyc"/>
    <property type="match status" value="1"/>
</dbReference>
<dbReference type="InParanoid" id="A0A2K3D9N4"/>
<organism evidence="4 5">
    <name type="scientific">Chlamydomonas reinhardtii</name>
    <name type="common">Chlamydomonas smithii</name>
    <dbReference type="NCBI Taxonomy" id="3055"/>
    <lineage>
        <taxon>Eukaryota</taxon>
        <taxon>Viridiplantae</taxon>
        <taxon>Chlorophyta</taxon>
        <taxon>core chlorophytes</taxon>
        <taxon>Chlorophyceae</taxon>
        <taxon>CS clade</taxon>
        <taxon>Chlamydomonadales</taxon>
        <taxon>Chlamydomonadaceae</taxon>
        <taxon>Chlamydomonas</taxon>
    </lineage>
</organism>
<evidence type="ECO:0000313" key="5">
    <source>
        <dbReference type="Proteomes" id="UP000006906"/>
    </source>
</evidence>
<reference evidence="4 5" key="1">
    <citation type="journal article" date="2007" name="Science">
        <title>The Chlamydomonas genome reveals the evolution of key animal and plant functions.</title>
        <authorList>
            <person name="Merchant S.S."/>
            <person name="Prochnik S.E."/>
            <person name="Vallon O."/>
            <person name="Harris E.H."/>
            <person name="Karpowicz S.J."/>
            <person name="Witman G.B."/>
            <person name="Terry A."/>
            <person name="Salamov A."/>
            <person name="Fritz-Laylin L.K."/>
            <person name="Marechal-Drouard L."/>
            <person name="Marshall W.F."/>
            <person name="Qu L.H."/>
            <person name="Nelson D.R."/>
            <person name="Sanderfoot A.A."/>
            <person name="Spalding M.H."/>
            <person name="Kapitonov V.V."/>
            <person name="Ren Q."/>
            <person name="Ferris P."/>
            <person name="Lindquist E."/>
            <person name="Shapiro H."/>
            <person name="Lucas S.M."/>
            <person name="Grimwood J."/>
            <person name="Schmutz J."/>
            <person name="Cardol P."/>
            <person name="Cerutti H."/>
            <person name="Chanfreau G."/>
            <person name="Chen C.L."/>
            <person name="Cognat V."/>
            <person name="Croft M.T."/>
            <person name="Dent R."/>
            <person name="Dutcher S."/>
            <person name="Fernandez E."/>
            <person name="Fukuzawa H."/>
            <person name="Gonzalez-Ballester D."/>
            <person name="Gonzalez-Halphen D."/>
            <person name="Hallmann A."/>
            <person name="Hanikenne M."/>
            <person name="Hippler M."/>
            <person name="Inwood W."/>
            <person name="Jabbari K."/>
            <person name="Kalanon M."/>
            <person name="Kuras R."/>
            <person name="Lefebvre P.A."/>
            <person name="Lemaire S.D."/>
            <person name="Lobanov A.V."/>
            <person name="Lohr M."/>
            <person name="Manuell A."/>
            <person name="Meier I."/>
            <person name="Mets L."/>
            <person name="Mittag M."/>
            <person name="Mittelmeier T."/>
            <person name="Moroney J.V."/>
            <person name="Moseley J."/>
            <person name="Napoli C."/>
            <person name="Nedelcu A.M."/>
            <person name="Niyogi K."/>
            <person name="Novoselov S.V."/>
            <person name="Paulsen I.T."/>
            <person name="Pazour G."/>
            <person name="Purton S."/>
            <person name="Ral J.P."/>
            <person name="Riano-Pachon D.M."/>
            <person name="Riekhof W."/>
            <person name="Rymarquis L."/>
            <person name="Schroda M."/>
            <person name="Stern D."/>
            <person name="Umen J."/>
            <person name="Willows R."/>
            <person name="Wilson N."/>
            <person name="Zimmer S.L."/>
            <person name="Allmer J."/>
            <person name="Balk J."/>
            <person name="Bisova K."/>
            <person name="Chen C.J."/>
            <person name="Elias M."/>
            <person name="Gendler K."/>
            <person name="Hauser C."/>
            <person name="Lamb M.R."/>
            <person name="Ledford H."/>
            <person name="Long J.C."/>
            <person name="Minagawa J."/>
            <person name="Page M.D."/>
            <person name="Pan J."/>
            <person name="Pootakham W."/>
            <person name="Roje S."/>
            <person name="Rose A."/>
            <person name="Stahlberg E."/>
            <person name="Terauchi A.M."/>
            <person name="Yang P."/>
            <person name="Ball S."/>
            <person name="Bowler C."/>
            <person name="Dieckmann C.L."/>
            <person name="Gladyshev V.N."/>
            <person name="Green P."/>
            <person name="Jorgensen R."/>
            <person name="Mayfield S."/>
            <person name="Mueller-Roeber B."/>
            <person name="Rajamani S."/>
            <person name="Sayre R.T."/>
            <person name="Brokstein P."/>
            <person name="Dubchak I."/>
            <person name="Goodstein D."/>
            <person name="Hornick L."/>
            <person name="Huang Y.W."/>
            <person name="Jhaveri J."/>
            <person name="Luo Y."/>
            <person name="Martinez D."/>
            <person name="Ngau W.C."/>
            <person name="Otillar B."/>
            <person name="Poliakov A."/>
            <person name="Porter A."/>
            <person name="Szajkowski L."/>
            <person name="Werner G."/>
            <person name="Zhou K."/>
            <person name="Grigoriev I.V."/>
            <person name="Rokhsar D.S."/>
            <person name="Grossman A.R."/>
        </authorList>
    </citation>
    <scope>NUCLEOTIDE SEQUENCE [LARGE SCALE GENOMIC DNA]</scope>
    <source>
        <strain evidence="5">CC-503</strain>
    </source>
</reference>
<feature type="domain" description="Guanylate cyclase" evidence="3">
    <location>
        <begin position="1636"/>
        <end position="1675"/>
    </location>
</feature>
<dbReference type="GO" id="GO:0035556">
    <property type="term" value="P:intracellular signal transduction"/>
    <property type="evidence" value="ECO:0007669"/>
    <property type="project" value="InterPro"/>
</dbReference>
<dbReference type="Proteomes" id="UP000006906">
    <property type="component" value="Chromosome 10"/>
</dbReference>
<dbReference type="EMBL" id="CM008971">
    <property type="protein sequence ID" value="PNW77233.1"/>
    <property type="molecule type" value="Genomic_DNA"/>
</dbReference>
<feature type="transmembrane region" description="Helical" evidence="2">
    <location>
        <begin position="646"/>
        <end position="669"/>
    </location>
</feature>
<feature type="region of interest" description="Disordered" evidence="1">
    <location>
        <begin position="1123"/>
        <end position="1182"/>
    </location>
</feature>
<dbReference type="Gramene" id="PNW77233">
    <property type="protein sequence ID" value="PNW77233"/>
    <property type="gene ID" value="CHLRE_10g427900v5"/>
</dbReference>
<dbReference type="InterPro" id="IPR050697">
    <property type="entry name" value="Adenylyl/Guanylyl_Cyclase_3/4"/>
</dbReference>
<keyword evidence="5" id="KW-1185">Reference proteome</keyword>
<feature type="compositionally biased region" description="Pro residues" evidence="1">
    <location>
        <begin position="1142"/>
        <end position="1151"/>
    </location>
</feature>
<dbReference type="InterPro" id="IPR029787">
    <property type="entry name" value="Nucleotide_cyclase"/>
</dbReference>
<dbReference type="Gene3D" id="3.30.70.1230">
    <property type="entry name" value="Nucleotide cyclase"/>
    <property type="match status" value="3"/>
</dbReference>
<dbReference type="Gene3D" id="3.40.190.10">
    <property type="entry name" value="Periplasmic binding protein-like II"/>
    <property type="match status" value="1"/>
</dbReference>
<dbReference type="RefSeq" id="XP_042919981.1">
    <property type="nucleotide sequence ID" value="XM_043066584.1"/>
</dbReference>
<keyword evidence="2" id="KW-1133">Transmembrane helix</keyword>
<feature type="region of interest" description="Disordered" evidence="1">
    <location>
        <begin position="1337"/>
        <end position="1356"/>
    </location>
</feature>
<keyword evidence="2" id="KW-0812">Transmembrane</keyword>
<dbReference type="PaxDb" id="3055-EDP06319"/>
<dbReference type="GeneID" id="5728152"/>